<name>A0A4P8YHW2_9ENTR</name>
<dbReference type="EMBL" id="CP040428">
    <property type="protein sequence ID" value="QCT20289.1"/>
    <property type="molecule type" value="Genomic_DNA"/>
</dbReference>
<dbReference type="OrthoDB" id="9809841at2"/>
<dbReference type="SUPFAM" id="SSF50475">
    <property type="entry name" value="FMN-binding split barrel"/>
    <property type="match status" value="1"/>
</dbReference>
<dbReference type="InterPro" id="IPR048304">
    <property type="entry name" value="UbiD_Rift_dom"/>
</dbReference>
<feature type="domain" description="3-octaprenyl-4-hydroxybenzoate carboxy-lyase-like Rift-related" evidence="2">
    <location>
        <begin position="72"/>
        <end position="231"/>
    </location>
</feature>
<gene>
    <name evidence="3" type="ORF">FEM41_11840</name>
</gene>
<dbReference type="Proteomes" id="UP000302163">
    <property type="component" value="Chromosome"/>
</dbReference>
<dbReference type="GO" id="GO:0016831">
    <property type="term" value="F:carboxy-lyase activity"/>
    <property type="evidence" value="ECO:0007669"/>
    <property type="project" value="InterPro"/>
</dbReference>
<evidence type="ECO:0000256" key="1">
    <source>
        <dbReference type="ARBA" id="ARBA00010021"/>
    </source>
</evidence>
<reference evidence="3 4" key="1">
    <citation type="submission" date="2019-05" db="EMBL/GenBank/DDBJ databases">
        <title>Complete genome sequence of Izhakiella calystegiae KSNA2, an endophyte isolated from beach morning glory (Calystegia soldanella).</title>
        <authorList>
            <person name="Jiang L."/>
            <person name="Jeong J.C."/>
            <person name="Kim C.Y."/>
            <person name="Kim D.H."/>
            <person name="Kim S.W."/>
            <person name="Lee j."/>
        </authorList>
    </citation>
    <scope>NUCLEOTIDE SEQUENCE [LARGE SCALE GENOMIC DNA]</scope>
    <source>
        <strain evidence="3 4">KSNA2</strain>
    </source>
</reference>
<evidence type="ECO:0000313" key="4">
    <source>
        <dbReference type="Proteomes" id="UP000302163"/>
    </source>
</evidence>
<evidence type="ECO:0000259" key="2">
    <source>
        <dbReference type="Pfam" id="PF01977"/>
    </source>
</evidence>
<comment type="similarity">
    <text evidence="1">Belongs to the UbiD family.</text>
</comment>
<dbReference type="GO" id="GO:0005737">
    <property type="term" value="C:cytoplasm"/>
    <property type="evidence" value="ECO:0007669"/>
    <property type="project" value="TreeGrafter"/>
</dbReference>
<sequence>MDHLLPVVDSRGQLPVLQGCFGDETKVRHRLKLTIPFNTANVHRLIARAKAPVFIPHEQSPPGNPYFQHPWQLPVLTHTPNDAGSYITSGFVYCQSESGTDSLSAHQRLAISILPGRQLEQIHQQYLASGRPLPVSINMDIPPAAAITTSLSGGQRVPGQSKLEQAATLAASPVRLCHTQTQATVCLADSGIILEDAPGVERINENAAARYSSGYVGKARCKLAVFTLSKMRGHQRGQLALAESGLCCWGWLVC</sequence>
<organism evidence="3 4">
    <name type="scientific">Jejubacter calystegiae</name>
    <dbReference type="NCBI Taxonomy" id="2579935"/>
    <lineage>
        <taxon>Bacteria</taxon>
        <taxon>Pseudomonadati</taxon>
        <taxon>Pseudomonadota</taxon>
        <taxon>Gammaproteobacteria</taxon>
        <taxon>Enterobacterales</taxon>
        <taxon>Enterobacteriaceae</taxon>
        <taxon>Jejubacter</taxon>
    </lineage>
</organism>
<accession>A0A4P8YHW2</accession>
<proteinExistence type="inferred from homology"/>
<keyword evidence="4" id="KW-1185">Reference proteome</keyword>
<dbReference type="AlphaFoldDB" id="A0A4P8YHW2"/>
<dbReference type="Pfam" id="PF01977">
    <property type="entry name" value="UbiD"/>
    <property type="match status" value="1"/>
</dbReference>
<dbReference type="InterPro" id="IPR002830">
    <property type="entry name" value="UbiD"/>
</dbReference>
<dbReference type="KEGG" id="izh:FEM41_11840"/>
<dbReference type="PANTHER" id="PTHR30108:SF21">
    <property type="entry name" value="4-HYDROXYBENZOATE DECARBOXYLASE"/>
    <property type="match status" value="1"/>
</dbReference>
<evidence type="ECO:0000313" key="3">
    <source>
        <dbReference type="EMBL" id="QCT20289.1"/>
    </source>
</evidence>
<dbReference type="PANTHER" id="PTHR30108">
    <property type="entry name" value="3-OCTAPRENYL-4-HYDROXYBENZOATE CARBOXY-LYASE-RELATED"/>
    <property type="match status" value="1"/>
</dbReference>
<dbReference type="RefSeq" id="WP_138096164.1">
    <property type="nucleotide sequence ID" value="NZ_CP040428.1"/>
</dbReference>
<protein>
    <submittedName>
        <fullName evidence="3">UbiD family decarboxylase</fullName>
    </submittedName>
</protein>